<dbReference type="Pfam" id="PF04430">
    <property type="entry name" value="DUF498"/>
    <property type="match status" value="1"/>
</dbReference>
<dbReference type="RefSeq" id="WP_344847309.1">
    <property type="nucleotide sequence ID" value="NZ_BAABDF010000007.1"/>
</dbReference>
<comment type="caution">
    <text evidence="1">The sequence shown here is derived from an EMBL/GenBank/DDBJ whole genome shotgun (WGS) entry which is preliminary data.</text>
</comment>
<evidence type="ECO:0000313" key="1">
    <source>
        <dbReference type="EMBL" id="GAA3872570.1"/>
    </source>
</evidence>
<gene>
    <name evidence="1" type="ORF">GCM10022404_23050</name>
</gene>
<dbReference type="SUPFAM" id="SSF64076">
    <property type="entry name" value="MTH938-like"/>
    <property type="match status" value="1"/>
</dbReference>
<accession>A0ABP7KC15</accession>
<dbReference type="Proteomes" id="UP001399917">
    <property type="component" value="Unassembled WGS sequence"/>
</dbReference>
<dbReference type="Gene3D" id="3.40.1230.10">
    <property type="entry name" value="MTH938-like"/>
    <property type="match status" value="1"/>
</dbReference>
<dbReference type="EMBL" id="BAABDF010000007">
    <property type="protein sequence ID" value="GAA3872570.1"/>
    <property type="molecule type" value="Genomic_DNA"/>
</dbReference>
<reference evidence="2" key="1">
    <citation type="journal article" date="2019" name="Int. J. Syst. Evol. Microbiol.">
        <title>The Global Catalogue of Microorganisms (GCM) 10K type strain sequencing project: providing services to taxonomists for standard genome sequencing and annotation.</title>
        <authorList>
            <consortium name="The Broad Institute Genomics Platform"/>
            <consortium name="The Broad Institute Genome Sequencing Center for Infectious Disease"/>
            <person name="Wu L."/>
            <person name="Ma J."/>
        </authorList>
    </citation>
    <scope>NUCLEOTIDE SEQUENCE [LARGE SCALE GENOMIC DNA]</scope>
    <source>
        <strain evidence="2">JCM 17190</strain>
    </source>
</reference>
<protein>
    <submittedName>
        <fullName evidence="1">Mth938-like domain-containing protein</fullName>
    </submittedName>
</protein>
<proteinExistence type="predicted"/>
<dbReference type="InterPro" id="IPR007523">
    <property type="entry name" value="NDUFAF3/AAMDC"/>
</dbReference>
<dbReference type="InterPro" id="IPR036748">
    <property type="entry name" value="MTH938-like_sf"/>
</dbReference>
<name>A0ABP7KC15_9RHOB</name>
<dbReference type="PANTHER" id="PTHR21192:SF2">
    <property type="entry name" value="NADH DEHYDROGENASE [UBIQUINONE] 1 ALPHA SUBCOMPLEX ASSEMBLY FACTOR 3"/>
    <property type="match status" value="1"/>
</dbReference>
<dbReference type="CDD" id="cd00248">
    <property type="entry name" value="Mth938-like"/>
    <property type="match status" value="1"/>
</dbReference>
<evidence type="ECO:0000313" key="2">
    <source>
        <dbReference type="Proteomes" id="UP001399917"/>
    </source>
</evidence>
<sequence length="118" mass="12435">MVRLNEMPFEDAVPIDGYGPGFFRVGGKLYQGAVICLSAEVTLWSGLTDRDALLALAGKIDVLLVGTGAEMAHIDADLRTALEDLDIGVEAMASPTACRSYNVLASEGRRVAAALLPV</sequence>
<organism evidence="1 2">
    <name type="scientific">Celeribacter arenosi</name>
    <dbReference type="NCBI Taxonomy" id="792649"/>
    <lineage>
        <taxon>Bacteria</taxon>
        <taxon>Pseudomonadati</taxon>
        <taxon>Pseudomonadota</taxon>
        <taxon>Alphaproteobacteria</taxon>
        <taxon>Rhodobacterales</taxon>
        <taxon>Roseobacteraceae</taxon>
        <taxon>Celeribacter</taxon>
    </lineage>
</organism>
<dbReference type="PANTHER" id="PTHR21192">
    <property type="entry name" value="NUCLEAR PROTEIN E3-3"/>
    <property type="match status" value="1"/>
</dbReference>
<keyword evidence="2" id="KW-1185">Reference proteome</keyword>